<reference evidence="1 2" key="1">
    <citation type="submission" date="2016-10" db="EMBL/GenBank/DDBJ databases">
        <title>The whole genome sequencing and assembly of Aeribacillus pallidus KCTC3564 strain.</title>
        <authorList>
            <person name="Lee Y.-J."/>
            <person name="Park M.-K."/>
            <person name="Yi H."/>
            <person name="Bahn Y.-S."/>
            <person name="Kim J.F."/>
            <person name="Lee D.-W."/>
        </authorList>
    </citation>
    <scope>NUCLEOTIDE SEQUENCE [LARGE SCALE GENOMIC DNA]</scope>
    <source>
        <strain evidence="1 2">KCTC3564</strain>
    </source>
</reference>
<dbReference type="Proteomes" id="UP000214606">
    <property type="component" value="Chromosome"/>
</dbReference>
<dbReference type="EMBL" id="CP017703">
    <property type="protein sequence ID" value="ASS90612.1"/>
    <property type="molecule type" value="Genomic_DNA"/>
</dbReference>
<protein>
    <recommendedName>
        <fullName evidence="3">FAD/FMN-containing dehydrogenase</fullName>
    </recommendedName>
</protein>
<accession>A0A223E5Q9</accession>
<dbReference type="KEGG" id="apak:AP3564_10615"/>
<dbReference type="RefSeq" id="WP_094245399.1">
    <property type="nucleotide sequence ID" value="NZ_CP017703.1"/>
</dbReference>
<evidence type="ECO:0008006" key="3">
    <source>
        <dbReference type="Google" id="ProtNLM"/>
    </source>
</evidence>
<organism evidence="1 2">
    <name type="scientific">Aeribacillus pallidus</name>
    <dbReference type="NCBI Taxonomy" id="33936"/>
    <lineage>
        <taxon>Bacteria</taxon>
        <taxon>Bacillati</taxon>
        <taxon>Bacillota</taxon>
        <taxon>Bacilli</taxon>
        <taxon>Bacillales</taxon>
        <taxon>Bacillaceae</taxon>
        <taxon>Aeribacillus</taxon>
    </lineage>
</organism>
<proteinExistence type="predicted"/>
<name>A0A223E5Q9_9BACI</name>
<dbReference type="AlphaFoldDB" id="A0A223E5Q9"/>
<evidence type="ECO:0000313" key="2">
    <source>
        <dbReference type="Proteomes" id="UP000214606"/>
    </source>
</evidence>
<gene>
    <name evidence="1" type="ORF">AP3564_10615</name>
</gene>
<evidence type="ECO:0000313" key="1">
    <source>
        <dbReference type="EMBL" id="ASS90612.1"/>
    </source>
</evidence>
<sequence length="81" mass="9017">MGSFIATLVLGIGTEVFANSNDVSEGTLNFGQMLPFMKKMPPYLSENELKDMYNSCYDTNGAAPSKNFEQMEPQGMMMNNF</sequence>